<name>A0A7I7WXU4_9MYCO</name>
<proteinExistence type="predicted"/>
<evidence type="ECO:0000313" key="3">
    <source>
        <dbReference type="Proteomes" id="UP000467260"/>
    </source>
</evidence>
<accession>A0A7I7WXU4</accession>
<sequence length="109" mass="11430">MTQGRRGKGAVLSALRSSPDPLASSIALPGLGRSGAKQANKPLALQMAGRRCGGQIPLLRHVDNTPCRSKRTAVPAGGCGHVLFNAPDAQFYPDRPDRNGEVSSRKPGM</sequence>
<dbReference type="EMBL" id="AP022609">
    <property type="protein sequence ID" value="BBZ21960.1"/>
    <property type="molecule type" value="Genomic_DNA"/>
</dbReference>
<protein>
    <submittedName>
        <fullName evidence="2">Uncharacterized protein</fullName>
    </submittedName>
</protein>
<keyword evidence="3" id="KW-1185">Reference proteome</keyword>
<feature type="compositionally biased region" description="Basic and acidic residues" evidence="1">
    <location>
        <begin position="94"/>
        <end position="109"/>
    </location>
</feature>
<evidence type="ECO:0000256" key="1">
    <source>
        <dbReference type="SAM" id="MobiDB-lite"/>
    </source>
</evidence>
<dbReference type="Proteomes" id="UP000467260">
    <property type="component" value="Chromosome"/>
</dbReference>
<organism evidence="2 3">
    <name type="scientific">Mycolicibacter hiberniae</name>
    <dbReference type="NCBI Taxonomy" id="29314"/>
    <lineage>
        <taxon>Bacteria</taxon>
        <taxon>Bacillati</taxon>
        <taxon>Actinomycetota</taxon>
        <taxon>Actinomycetes</taxon>
        <taxon>Mycobacteriales</taxon>
        <taxon>Mycobacteriaceae</taxon>
        <taxon>Mycolicibacter</taxon>
    </lineage>
</organism>
<evidence type="ECO:0000313" key="2">
    <source>
        <dbReference type="EMBL" id="BBZ21960.1"/>
    </source>
</evidence>
<gene>
    <name evidence="2" type="ORF">MHIB_03780</name>
</gene>
<reference evidence="2 3" key="1">
    <citation type="journal article" date="2019" name="Emerg. Microbes Infect.">
        <title>Comprehensive subspecies identification of 175 nontuberculous mycobacteria species based on 7547 genomic profiles.</title>
        <authorList>
            <person name="Matsumoto Y."/>
            <person name="Kinjo T."/>
            <person name="Motooka D."/>
            <person name="Nabeya D."/>
            <person name="Jung N."/>
            <person name="Uechi K."/>
            <person name="Horii T."/>
            <person name="Iida T."/>
            <person name="Fujita J."/>
            <person name="Nakamura S."/>
        </authorList>
    </citation>
    <scope>NUCLEOTIDE SEQUENCE [LARGE SCALE GENOMIC DNA]</scope>
    <source>
        <strain evidence="2 3">JCM 13571</strain>
    </source>
</reference>
<feature type="region of interest" description="Disordered" evidence="1">
    <location>
        <begin position="89"/>
        <end position="109"/>
    </location>
</feature>
<dbReference type="AlphaFoldDB" id="A0A7I7WXU4"/>
<dbReference type="KEGG" id="mhib:MHIB_03780"/>